<protein>
    <submittedName>
        <fullName evidence="2">Uncharacterized protein</fullName>
    </submittedName>
</protein>
<dbReference type="EMBL" id="JAPMOS010000002">
    <property type="protein sequence ID" value="KAJ4462560.1"/>
    <property type="molecule type" value="Genomic_DNA"/>
</dbReference>
<dbReference type="Proteomes" id="UP001141327">
    <property type="component" value="Unassembled WGS sequence"/>
</dbReference>
<feature type="region of interest" description="Disordered" evidence="1">
    <location>
        <begin position="112"/>
        <end position="143"/>
    </location>
</feature>
<accession>A0ABQ8UYA4</accession>
<comment type="caution">
    <text evidence="2">The sequence shown here is derived from an EMBL/GenBank/DDBJ whole genome shotgun (WGS) entry which is preliminary data.</text>
</comment>
<feature type="region of interest" description="Disordered" evidence="1">
    <location>
        <begin position="185"/>
        <end position="205"/>
    </location>
</feature>
<evidence type="ECO:0000256" key="1">
    <source>
        <dbReference type="SAM" id="MobiDB-lite"/>
    </source>
</evidence>
<gene>
    <name evidence="2" type="ORF">PAPYR_534</name>
</gene>
<name>A0ABQ8UYA4_9EUKA</name>
<evidence type="ECO:0000313" key="2">
    <source>
        <dbReference type="EMBL" id="KAJ4462560.1"/>
    </source>
</evidence>
<proteinExistence type="predicted"/>
<organism evidence="2 3">
    <name type="scientific">Paratrimastix pyriformis</name>
    <dbReference type="NCBI Taxonomy" id="342808"/>
    <lineage>
        <taxon>Eukaryota</taxon>
        <taxon>Metamonada</taxon>
        <taxon>Preaxostyla</taxon>
        <taxon>Paratrimastigidae</taxon>
        <taxon>Paratrimastix</taxon>
    </lineage>
</organism>
<reference evidence="2" key="1">
    <citation type="journal article" date="2022" name="bioRxiv">
        <title>Genomics of Preaxostyla Flagellates Illuminates Evolutionary Transitions and the Path Towards Mitochondrial Loss.</title>
        <authorList>
            <person name="Novak L.V.F."/>
            <person name="Treitli S.C."/>
            <person name="Pyrih J."/>
            <person name="Halakuc P."/>
            <person name="Pipaliya S.V."/>
            <person name="Vacek V."/>
            <person name="Brzon O."/>
            <person name="Soukal P."/>
            <person name="Eme L."/>
            <person name="Dacks J.B."/>
            <person name="Karnkowska A."/>
            <person name="Elias M."/>
            <person name="Hampl V."/>
        </authorList>
    </citation>
    <scope>NUCLEOTIDE SEQUENCE</scope>
    <source>
        <strain evidence="2">RCP-MX</strain>
    </source>
</reference>
<sequence>MTTKLNLDRILVDFCRSPESRERFQLLNVKESAASLKMKVNGMEAAVHFKLVSSEIPGGPFRVESQNKTELISRWLASLNSLRDHDPIACLQAAATTWDSLHSLGSRPGARCHLGAGDDSDPEHPDDASETSADSIDSAAERSAQLEEALVEVEGQHHPSQAGQSPQDSQPFVIFTEDEPTCLEMKDGSQATAPPLDGPSSAPPLDDFISRFSGMGVTATATAPSSEPCPCWDVCSHVAADACDDEEEVRWIGFESLDAPPLAYSGGEATSWGQSTRASR</sequence>
<evidence type="ECO:0000313" key="3">
    <source>
        <dbReference type="Proteomes" id="UP001141327"/>
    </source>
</evidence>
<keyword evidence="3" id="KW-1185">Reference proteome</keyword>